<evidence type="ECO:0000256" key="6">
    <source>
        <dbReference type="ARBA" id="ARBA00022695"/>
    </source>
</evidence>
<dbReference type="Gene3D" id="1.10.10.1600">
    <property type="entry name" value="Bacterial DNA polymerase III alpha subunit, thumb domain"/>
    <property type="match status" value="1"/>
</dbReference>
<dbReference type="HOGENOM" id="CLU_001600_0_0_6"/>
<dbReference type="InterPro" id="IPR041931">
    <property type="entry name" value="DNA_pol3_alpha_thumb_dom"/>
</dbReference>
<dbReference type="Pfam" id="PF07733">
    <property type="entry name" value="DNA_pol3_alpha"/>
    <property type="match status" value="1"/>
</dbReference>
<evidence type="ECO:0000256" key="3">
    <source>
        <dbReference type="ARBA" id="ARBA00019114"/>
    </source>
</evidence>
<evidence type="ECO:0000256" key="10">
    <source>
        <dbReference type="SAM" id="MobiDB-lite"/>
    </source>
</evidence>
<dbReference type="SUPFAM" id="SSF50249">
    <property type="entry name" value="Nucleic acid-binding proteins"/>
    <property type="match status" value="1"/>
</dbReference>
<dbReference type="PANTHER" id="PTHR32294">
    <property type="entry name" value="DNA POLYMERASE III SUBUNIT ALPHA"/>
    <property type="match status" value="1"/>
</dbReference>
<dbReference type="InterPro" id="IPR049821">
    <property type="entry name" value="PolIIIA_DnaE1_PHP"/>
</dbReference>
<dbReference type="STRING" id="291331.XOO1962"/>
<gene>
    <name evidence="12" type="primary">dnaE1</name>
    <name evidence="12" type="ordered locus">XOO1962</name>
</gene>
<evidence type="ECO:0000256" key="1">
    <source>
        <dbReference type="ARBA" id="ARBA00004496"/>
    </source>
</evidence>
<evidence type="ECO:0000256" key="2">
    <source>
        <dbReference type="ARBA" id="ARBA00012417"/>
    </source>
</evidence>
<sequence length="1321" mass="146322">MLRTGPACQDAEGRRPRNPPRPAKTDRLPPANCLLQSGAITAVSRARHRAVEGTHRSTRTGPTFTDTPGRRPTAVSQSPGVKRFTQMLAPRSRLRGVGPLPPPQLSSLVRPRPRRYPDSALFRSRMSTSRFVHLHVHTEFSLADSTIRVPEKPDQADPKKAKQANLLSRAVEIDMPALAVTDLNNLFALVKFYKAAEGVGIKPIAGADVMIATPDMTPWRMTLLCRDREGYLSLSRLLTRAWMEGHRPEGGVAIHPEWLQAGHANLFALAGRDSLAGRLFSEGRADLAEQQLADWQRVFGDGLHLELTRTGRECEERFNQFALNAAGVRGLPVVASNDVRFLYASDFNAHEARVCISSGRVLDDPKRPRDYSDQQYLKSSEEMAALFADIPDAIDNTHALAQRCNIEMRLGTYFLPAYPVPDDETLDSWIRSQSRDGLAARLEKSPIAPGKTRQDYVDRLEFELDTIINMGFPGYFLIVADFIQWGKNQGIPIGPGRGSGAGSLVAWALQITDLDPLPYNLLFERFLNPERVSMPDFDIDFCMDRRDEVIDYVARKYGRERVSQIITYGTMAAKAVVRDAGRVLGFTYGLVDSVAKLIPNILGITLKDAMGEGKDSEMASPELIQRYQVEDDVRDLMDLARQLEDLTRNAGKHAGGVVIAPEPLSEFCPLFAEHDEDGRGKNPVTQFDKDDVEAVGLVKFDFLGLRTLTIIDWAVKAINVRHARAGIDPVDITTIPLDDVPTYKGVFALGNTGAVFQFESSGMRRLLKDARPDRFEDLIALVSLYRPGPMDLIPDFNARKHGQQEIVYPDPRTEVILKDTYGIMVYQEQVMQMAQIVGDYSLGGADLLRRAMGKKVPAEMAKHREIFREGAAKGGVSAAKADEIFDLMEKFAGYGFNKSHAAAYALVSYQTAWLKRHYPAEFMAATLSSDMDNTDKVVGFLDEVRNLGLTVKPPRVNESAYMFEAASPDTIQYGLGAIKGVGQGACEAIVEERQRGGPYTTLLDFCTRVGTTKLNRRTLEAMINAGAMDGLGKNRASLMLQLPEVMKATEQMARERASGQNSLFGGPDPSAPAMRLDLPESKEWPLGQLLTSERETLGFYLSGHPFDPHREEVRELVGCDLGALEKILASQQRGAGGGGGDGEKRAWRPEVSAILAGQVIGVRRKGDSQVFVQLEDGRGRVECSAFSDAMAEFGHLLTRDRILIVKGGLREDEFNGGYSLRIRQCWDYEQICADHAQRLSLRLDLREKQAFKRIDALLAKHRPGKTPLRLDLLLRAQSGGVAGMLDLNGSHSVRIDQQLMDSLRADPAVRTLKIKYSPPWA</sequence>
<keyword evidence="13" id="KW-1185">Reference proteome</keyword>
<feature type="domain" description="Polymerase/histidinol phosphatase N-terminal" evidence="11">
    <location>
        <begin position="132"/>
        <end position="213"/>
    </location>
</feature>
<feature type="region of interest" description="Disordered" evidence="10">
    <location>
        <begin position="48"/>
        <end position="79"/>
    </location>
</feature>
<dbReference type="Gene3D" id="3.20.20.140">
    <property type="entry name" value="Metal-dependent hydrolases"/>
    <property type="match status" value="1"/>
</dbReference>
<keyword evidence="8" id="KW-0239">DNA-directed DNA polymerase</keyword>
<feature type="region of interest" description="Disordered" evidence="10">
    <location>
        <begin position="93"/>
        <end position="112"/>
    </location>
</feature>
<evidence type="ECO:0000256" key="7">
    <source>
        <dbReference type="ARBA" id="ARBA00022705"/>
    </source>
</evidence>
<dbReference type="Proteomes" id="UP000006735">
    <property type="component" value="Chromosome"/>
</dbReference>
<feature type="region of interest" description="Disordered" evidence="10">
    <location>
        <begin position="1"/>
        <end position="31"/>
    </location>
</feature>
<comment type="subcellular location">
    <subcellularLocation>
        <location evidence="1">Cytoplasm</location>
    </subcellularLocation>
</comment>
<evidence type="ECO:0000313" key="12">
    <source>
        <dbReference type="EMBL" id="AAW75216.1"/>
    </source>
</evidence>
<dbReference type="GO" id="GO:0005737">
    <property type="term" value="C:cytoplasm"/>
    <property type="evidence" value="ECO:0007669"/>
    <property type="project" value="UniProtKB-SubCell"/>
</dbReference>
<dbReference type="Pfam" id="PF01336">
    <property type="entry name" value="tRNA_anti-codon"/>
    <property type="match status" value="1"/>
</dbReference>
<dbReference type="NCBIfam" id="TIGR00594">
    <property type="entry name" value="polc"/>
    <property type="match status" value="1"/>
</dbReference>
<keyword evidence="4" id="KW-0963">Cytoplasm</keyword>
<dbReference type="InterPro" id="IPR011708">
    <property type="entry name" value="DNA_pol3_alpha_NTPase_dom"/>
</dbReference>
<evidence type="ECO:0000259" key="11">
    <source>
        <dbReference type="SMART" id="SM00481"/>
    </source>
</evidence>
<keyword evidence="5" id="KW-0808">Transferase</keyword>
<dbReference type="Gene3D" id="1.10.150.870">
    <property type="match status" value="1"/>
</dbReference>
<dbReference type="InterPro" id="IPR004365">
    <property type="entry name" value="NA-bd_OB_tRNA"/>
</dbReference>
<dbReference type="GO" id="GO:0006260">
    <property type="term" value="P:DNA replication"/>
    <property type="evidence" value="ECO:0007669"/>
    <property type="project" value="UniProtKB-KW"/>
</dbReference>
<name>Q5H1F5_XANOR</name>
<dbReference type="EMBL" id="AE013598">
    <property type="protein sequence ID" value="AAW75216.1"/>
    <property type="molecule type" value="Genomic_DNA"/>
</dbReference>
<dbReference type="Pfam" id="PF17657">
    <property type="entry name" value="DNA_pol3_finger"/>
    <property type="match status" value="1"/>
</dbReference>
<accession>Q5H1F5</accession>
<evidence type="ECO:0000256" key="5">
    <source>
        <dbReference type="ARBA" id="ARBA00022679"/>
    </source>
</evidence>
<dbReference type="NCBIfam" id="NF004226">
    <property type="entry name" value="PRK05673.1"/>
    <property type="match status" value="1"/>
</dbReference>
<dbReference type="GO" id="GO:0003676">
    <property type="term" value="F:nucleic acid binding"/>
    <property type="evidence" value="ECO:0007669"/>
    <property type="project" value="InterPro"/>
</dbReference>
<protein>
    <recommendedName>
        <fullName evidence="3">DNA polymerase III subunit alpha</fullName>
        <ecNumber evidence="2">2.7.7.7</ecNumber>
    </recommendedName>
</protein>
<dbReference type="InterPro" id="IPR040982">
    <property type="entry name" value="DNA_pol3_finger"/>
</dbReference>
<dbReference type="InterPro" id="IPR004013">
    <property type="entry name" value="PHP_dom"/>
</dbReference>
<dbReference type="InterPro" id="IPR029460">
    <property type="entry name" value="DNAPol_HHH"/>
</dbReference>
<dbReference type="InterPro" id="IPR004805">
    <property type="entry name" value="DnaE2/DnaE/PolC"/>
</dbReference>
<dbReference type="InterPro" id="IPR016195">
    <property type="entry name" value="Pol/histidinol_Pase-like"/>
</dbReference>
<dbReference type="Pfam" id="PF14579">
    <property type="entry name" value="HHH_6"/>
    <property type="match status" value="1"/>
</dbReference>
<organism evidence="12 13">
    <name type="scientific">Xanthomonas oryzae pv. oryzae (strain KACC10331 / KXO85)</name>
    <dbReference type="NCBI Taxonomy" id="291331"/>
    <lineage>
        <taxon>Bacteria</taxon>
        <taxon>Pseudomonadati</taxon>
        <taxon>Pseudomonadota</taxon>
        <taxon>Gammaproteobacteria</taxon>
        <taxon>Lysobacterales</taxon>
        <taxon>Lysobacteraceae</taxon>
        <taxon>Xanthomonas</taxon>
    </lineage>
</organism>
<dbReference type="EC" id="2.7.7.7" evidence="2"/>
<proteinExistence type="predicted"/>
<evidence type="ECO:0000256" key="4">
    <source>
        <dbReference type="ARBA" id="ARBA00022490"/>
    </source>
</evidence>
<evidence type="ECO:0000256" key="9">
    <source>
        <dbReference type="ARBA" id="ARBA00049244"/>
    </source>
</evidence>
<dbReference type="Pfam" id="PF02811">
    <property type="entry name" value="PHP"/>
    <property type="match status" value="1"/>
</dbReference>
<dbReference type="SUPFAM" id="SSF89550">
    <property type="entry name" value="PHP domain-like"/>
    <property type="match status" value="1"/>
</dbReference>
<evidence type="ECO:0000256" key="8">
    <source>
        <dbReference type="ARBA" id="ARBA00022932"/>
    </source>
</evidence>
<dbReference type="GO" id="GO:0008408">
    <property type="term" value="F:3'-5' exonuclease activity"/>
    <property type="evidence" value="ECO:0007669"/>
    <property type="project" value="InterPro"/>
</dbReference>
<keyword evidence="6" id="KW-0548">Nucleotidyltransferase</keyword>
<dbReference type="InterPro" id="IPR012340">
    <property type="entry name" value="NA-bd_OB-fold"/>
</dbReference>
<keyword evidence="7" id="KW-0235">DNA replication</keyword>
<dbReference type="InterPro" id="IPR003141">
    <property type="entry name" value="Pol/His_phosphatase_N"/>
</dbReference>
<dbReference type="CDD" id="cd07433">
    <property type="entry name" value="PHP_PolIIIA_DnaE1"/>
    <property type="match status" value="1"/>
</dbReference>
<dbReference type="GO" id="GO:0003887">
    <property type="term" value="F:DNA-directed DNA polymerase activity"/>
    <property type="evidence" value="ECO:0007669"/>
    <property type="project" value="UniProtKB-KW"/>
</dbReference>
<dbReference type="SMART" id="SM00481">
    <property type="entry name" value="POLIIIAc"/>
    <property type="match status" value="1"/>
</dbReference>
<dbReference type="PANTHER" id="PTHR32294:SF0">
    <property type="entry name" value="DNA POLYMERASE III SUBUNIT ALPHA"/>
    <property type="match status" value="1"/>
</dbReference>
<evidence type="ECO:0000313" key="13">
    <source>
        <dbReference type="Proteomes" id="UP000006735"/>
    </source>
</evidence>
<dbReference type="SUPFAM" id="SSF160975">
    <property type="entry name" value="AF1531-like"/>
    <property type="match status" value="1"/>
</dbReference>
<comment type="catalytic activity">
    <reaction evidence="9">
        <text>DNA(n) + a 2'-deoxyribonucleoside 5'-triphosphate = DNA(n+1) + diphosphate</text>
        <dbReference type="Rhea" id="RHEA:22508"/>
        <dbReference type="Rhea" id="RHEA-COMP:17339"/>
        <dbReference type="Rhea" id="RHEA-COMP:17340"/>
        <dbReference type="ChEBI" id="CHEBI:33019"/>
        <dbReference type="ChEBI" id="CHEBI:61560"/>
        <dbReference type="ChEBI" id="CHEBI:173112"/>
        <dbReference type="EC" id="2.7.7.7"/>
    </reaction>
</comment>
<reference evidence="12 13" key="1">
    <citation type="journal article" date="2005" name="Nucleic Acids Res.">
        <title>The genome sequence of Xanthomonas oryzae pathovar oryzae KACC10331, the bacterial blight pathogen of rice.</title>
        <authorList>
            <person name="Lee B.M."/>
            <person name="Park Y.J."/>
            <person name="Park D.S."/>
            <person name="Kang H.W."/>
            <person name="Kim J.G."/>
            <person name="Song E.S."/>
            <person name="Park I.C."/>
            <person name="Yoon U.H."/>
            <person name="Hahn J.H."/>
            <person name="Koo B.S."/>
            <person name="Lee G.B."/>
            <person name="Kim H."/>
            <person name="Park H.S."/>
            <person name="Yoon K.O."/>
            <person name="Kim J.H."/>
            <person name="Jung C.H."/>
            <person name="Koh N.H."/>
            <person name="Seo J.S."/>
            <person name="Go S.J."/>
        </authorList>
    </citation>
    <scope>NUCLEOTIDE SEQUENCE [LARGE SCALE GENOMIC DNA]</scope>
    <source>
        <strain evidence="13">KACC10331 / KXO85</strain>
    </source>
</reference>
<dbReference type="CDD" id="cd04485">
    <property type="entry name" value="DnaE_OBF"/>
    <property type="match status" value="1"/>
</dbReference>
<dbReference type="KEGG" id="xoo:XOO1962"/>